<sequence>MSTLIHAAADTQTPSRSRWLWMLLAGVAMGQLFAFWLLCSHQMRKAEARQNESVVQQMALADCLQYIPGSTIASCTSRMDPKPQVAAQSPATATGAVPVSFSYR</sequence>
<keyword evidence="3" id="KW-1185">Reference proteome</keyword>
<keyword evidence="1" id="KW-0472">Membrane</keyword>
<feature type="transmembrane region" description="Helical" evidence="1">
    <location>
        <begin position="19"/>
        <end position="39"/>
    </location>
</feature>
<evidence type="ECO:0000313" key="3">
    <source>
        <dbReference type="Proteomes" id="UP000622707"/>
    </source>
</evidence>
<evidence type="ECO:0000313" key="2">
    <source>
        <dbReference type="EMBL" id="MBL0426956.1"/>
    </source>
</evidence>
<name>A0ABS1JS30_9BURK</name>
<organism evidence="2 3">
    <name type="scientific">Ramlibacter alkalitolerans</name>
    <dbReference type="NCBI Taxonomy" id="2039631"/>
    <lineage>
        <taxon>Bacteria</taxon>
        <taxon>Pseudomonadati</taxon>
        <taxon>Pseudomonadota</taxon>
        <taxon>Betaproteobacteria</taxon>
        <taxon>Burkholderiales</taxon>
        <taxon>Comamonadaceae</taxon>
        <taxon>Ramlibacter</taxon>
    </lineage>
</organism>
<comment type="caution">
    <text evidence="2">The sequence shown here is derived from an EMBL/GenBank/DDBJ whole genome shotgun (WGS) entry which is preliminary data.</text>
</comment>
<evidence type="ECO:0000256" key="1">
    <source>
        <dbReference type="SAM" id="Phobius"/>
    </source>
</evidence>
<dbReference type="EMBL" id="JAEQND010000009">
    <property type="protein sequence ID" value="MBL0426956.1"/>
    <property type="molecule type" value="Genomic_DNA"/>
</dbReference>
<protein>
    <submittedName>
        <fullName evidence="2">Uncharacterized protein</fullName>
    </submittedName>
</protein>
<proteinExistence type="predicted"/>
<gene>
    <name evidence="2" type="ORF">JI746_17715</name>
</gene>
<keyword evidence="1" id="KW-0812">Transmembrane</keyword>
<dbReference type="RefSeq" id="WP_201691382.1">
    <property type="nucleotide sequence ID" value="NZ_JAEQND010000009.1"/>
</dbReference>
<accession>A0ABS1JS30</accession>
<keyword evidence="1" id="KW-1133">Transmembrane helix</keyword>
<dbReference type="Proteomes" id="UP000622707">
    <property type="component" value="Unassembled WGS sequence"/>
</dbReference>
<reference evidence="2 3" key="1">
    <citation type="journal article" date="2017" name="Int. J. Syst. Evol. Microbiol.">
        <title>Ramlibacter alkalitolerans sp. nov., alkali-tolerant bacterium isolated from soil of ginseng.</title>
        <authorList>
            <person name="Lee D.H."/>
            <person name="Cha C.J."/>
        </authorList>
    </citation>
    <scope>NUCLEOTIDE SEQUENCE [LARGE SCALE GENOMIC DNA]</scope>
    <source>
        <strain evidence="2 3">KACC 19305</strain>
    </source>
</reference>